<proteinExistence type="inferred from homology"/>
<dbReference type="GO" id="GO:0003999">
    <property type="term" value="F:adenine phosphoribosyltransferase activity"/>
    <property type="evidence" value="ECO:0007669"/>
    <property type="project" value="UniProtKB-EC"/>
</dbReference>
<dbReference type="EMBL" id="KZ819200">
    <property type="protein sequence ID" value="PWY98109.1"/>
    <property type="molecule type" value="Genomic_DNA"/>
</dbReference>
<dbReference type="AlphaFoldDB" id="A0A317XJX9"/>
<dbReference type="GO" id="GO:0044209">
    <property type="term" value="P:AMP salvage"/>
    <property type="evidence" value="ECO:0007669"/>
    <property type="project" value="UniProtKB-UniPathway"/>
</dbReference>
<evidence type="ECO:0000256" key="1">
    <source>
        <dbReference type="ARBA" id="ARBA00000868"/>
    </source>
</evidence>
<evidence type="ECO:0000256" key="3">
    <source>
        <dbReference type="ARBA" id="ARBA00004496"/>
    </source>
</evidence>
<sequence length="202" mass="21843">MSDVAHLKSLFRFYDDYPKKGVRFCDILPVLRDPLAFELLITNIVSHIFTQTIPALPDSAPASSASTPLEPGAVSYGNRKIDAVVGLDARGFLLGPIIAQRLGCGFVPVRKVGKLPGECVQASYMKEYGEDIFEMQKEALAPNSRVIVIDDLIATGGSAKAAGELVTKCGSKVVEYVFVVSIPFLKGAEKLDAPEYHLVEVD</sequence>
<evidence type="ECO:0000256" key="10">
    <source>
        <dbReference type="ARBA" id="ARBA00022726"/>
    </source>
</evidence>
<dbReference type="Pfam" id="PF00156">
    <property type="entry name" value="Pribosyltran"/>
    <property type="match status" value="1"/>
</dbReference>
<evidence type="ECO:0000256" key="7">
    <source>
        <dbReference type="ARBA" id="ARBA00022490"/>
    </source>
</evidence>
<dbReference type="EC" id="2.4.2.7" evidence="6"/>
<feature type="domain" description="Phosphoribosyltransferase" evidence="11">
    <location>
        <begin position="77"/>
        <end position="198"/>
    </location>
</feature>
<dbReference type="NCBIfam" id="NF002636">
    <property type="entry name" value="PRK02304.1-5"/>
    <property type="match status" value="1"/>
</dbReference>
<dbReference type="InterPro" id="IPR005764">
    <property type="entry name" value="Ade_phspho_trans"/>
</dbReference>
<keyword evidence="13" id="KW-1185">Reference proteome</keyword>
<protein>
    <recommendedName>
        <fullName evidence="6">adenine phosphoribosyltransferase</fullName>
        <ecNumber evidence="6">2.4.2.7</ecNumber>
    </recommendedName>
</protein>
<comment type="catalytic activity">
    <reaction evidence="1">
        <text>AMP + diphosphate = 5-phospho-alpha-D-ribose 1-diphosphate + adenine</text>
        <dbReference type="Rhea" id="RHEA:16609"/>
        <dbReference type="ChEBI" id="CHEBI:16708"/>
        <dbReference type="ChEBI" id="CHEBI:33019"/>
        <dbReference type="ChEBI" id="CHEBI:58017"/>
        <dbReference type="ChEBI" id="CHEBI:456215"/>
        <dbReference type="EC" id="2.4.2.7"/>
    </reaction>
</comment>
<dbReference type="FunCoup" id="A0A317XJX9">
    <property type="interactions" value="336"/>
</dbReference>
<comment type="pathway">
    <text evidence="4">Purine metabolism; AMP biosynthesis via salvage pathway; AMP from adenine: step 1/1.</text>
</comment>
<name>A0A317XJX9_9BASI</name>
<keyword evidence="7" id="KW-0963">Cytoplasm</keyword>
<dbReference type="Gene3D" id="3.40.50.2020">
    <property type="match status" value="1"/>
</dbReference>
<comment type="similarity">
    <text evidence="5">Belongs to the purine/pyrimidine phosphoribosyltransferase family.</text>
</comment>
<evidence type="ECO:0000256" key="4">
    <source>
        <dbReference type="ARBA" id="ARBA00004659"/>
    </source>
</evidence>
<dbReference type="InterPro" id="IPR000836">
    <property type="entry name" value="PRTase_dom"/>
</dbReference>
<evidence type="ECO:0000256" key="9">
    <source>
        <dbReference type="ARBA" id="ARBA00022679"/>
    </source>
</evidence>
<comment type="subcellular location">
    <subcellularLocation>
        <location evidence="3">Cytoplasm</location>
    </subcellularLocation>
</comment>
<dbReference type="GO" id="GO:0005737">
    <property type="term" value="C:cytoplasm"/>
    <property type="evidence" value="ECO:0007669"/>
    <property type="project" value="UniProtKB-SubCell"/>
</dbReference>
<dbReference type="OrthoDB" id="363185at2759"/>
<evidence type="ECO:0000313" key="12">
    <source>
        <dbReference type="EMBL" id="PWY98109.1"/>
    </source>
</evidence>
<evidence type="ECO:0000256" key="6">
    <source>
        <dbReference type="ARBA" id="ARBA00011893"/>
    </source>
</evidence>
<evidence type="ECO:0000256" key="5">
    <source>
        <dbReference type="ARBA" id="ARBA00008391"/>
    </source>
</evidence>
<keyword evidence="9 12" id="KW-0808">Transferase</keyword>
<dbReference type="FunFam" id="3.40.50.2020:FF:000021">
    <property type="entry name" value="Adenine phosphoribosyltransferase"/>
    <property type="match status" value="1"/>
</dbReference>
<dbReference type="Proteomes" id="UP000246740">
    <property type="component" value="Unassembled WGS sequence"/>
</dbReference>
<dbReference type="PANTHER" id="PTHR32315">
    <property type="entry name" value="ADENINE PHOSPHORIBOSYLTRANSFERASE"/>
    <property type="match status" value="1"/>
</dbReference>
<dbReference type="CDD" id="cd06223">
    <property type="entry name" value="PRTases_typeI"/>
    <property type="match status" value="1"/>
</dbReference>
<dbReference type="InterPro" id="IPR029057">
    <property type="entry name" value="PRTase-like"/>
</dbReference>
<dbReference type="UniPathway" id="UPA00588">
    <property type="reaction ID" value="UER00646"/>
</dbReference>
<dbReference type="InterPro" id="IPR050054">
    <property type="entry name" value="UPRTase/APRTase"/>
</dbReference>
<dbReference type="GO" id="GO:0006168">
    <property type="term" value="P:adenine salvage"/>
    <property type="evidence" value="ECO:0007669"/>
    <property type="project" value="InterPro"/>
</dbReference>
<dbReference type="GO" id="GO:0006166">
    <property type="term" value="P:purine ribonucleoside salvage"/>
    <property type="evidence" value="ECO:0007669"/>
    <property type="project" value="UniProtKB-KW"/>
</dbReference>
<dbReference type="GO" id="GO:0016208">
    <property type="term" value="F:AMP binding"/>
    <property type="evidence" value="ECO:0007669"/>
    <property type="project" value="TreeGrafter"/>
</dbReference>
<keyword evidence="10" id="KW-0660">Purine salvage</keyword>
<dbReference type="GO" id="GO:0002055">
    <property type="term" value="F:adenine binding"/>
    <property type="evidence" value="ECO:0007669"/>
    <property type="project" value="TreeGrafter"/>
</dbReference>
<keyword evidence="8 12" id="KW-0328">Glycosyltransferase</keyword>
<gene>
    <name evidence="12" type="ORF">BCV70DRAFT_218940</name>
</gene>
<dbReference type="HAMAP" id="MF_00004">
    <property type="entry name" value="Aden_phosphoribosyltr"/>
    <property type="match status" value="1"/>
</dbReference>
<dbReference type="SUPFAM" id="SSF53271">
    <property type="entry name" value="PRTase-like"/>
    <property type="match status" value="1"/>
</dbReference>
<accession>A0A317XJX9</accession>
<dbReference type="InParanoid" id="A0A317XJX9"/>
<evidence type="ECO:0000256" key="2">
    <source>
        <dbReference type="ARBA" id="ARBA00003968"/>
    </source>
</evidence>
<organism evidence="12 13">
    <name type="scientific">Testicularia cyperi</name>
    <dbReference type="NCBI Taxonomy" id="1882483"/>
    <lineage>
        <taxon>Eukaryota</taxon>
        <taxon>Fungi</taxon>
        <taxon>Dikarya</taxon>
        <taxon>Basidiomycota</taxon>
        <taxon>Ustilaginomycotina</taxon>
        <taxon>Ustilaginomycetes</taxon>
        <taxon>Ustilaginales</taxon>
        <taxon>Anthracoideaceae</taxon>
        <taxon>Testicularia</taxon>
    </lineage>
</organism>
<evidence type="ECO:0000313" key="13">
    <source>
        <dbReference type="Proteomes" id="UP000246740"/>
    </source>
</evidence>
<reference evidence="12 13" key="1">
    <citation type="journal article" date="2018" name="Mol. Biol. Evol.">
        <title>Broad Genomic Sampling Reveals a Smut Pathogenic Ancestry of the Fungal Clade Ustilaginomycotina.</title>
        <authorList>
            <person name="Kijpornyongpan T."/>
            <person name="Mondo S.J."/>
            <person name="Barry K."/>
            <person name="Sandor L."/>
            <person name="Lee J."/>
            <person name="Lipzen A."/>
            <person name="Pangilinan J."/>
            <person name="LaButti K."/>
            <person name="Hainaut M."/>
            <person name="Henrissat B."/>
            <person name="Grigoriev I.V."/>
            <person name="Spatafora J.W."/>
            <person name="Aime M.C."/>
        </authorList>
    </citation>
    <scope>NUCLEOTIDE SEQUENCE [LARGE SCALE GENOMIC DNA]</scope>
    <source>
        <strain evidence="12 13">MCA 3645</strain>
    </source>
</reference>
<evidence type="ECO:0000256" key="8">
    <source>
        <dbReference type="ARBA" id="ARBA00022676"/>
    </source>
</evidence>
<dbReference type="STRING" id="1882483.A0A317XJX9"/>
<comment type="function">
    <text evidence="2">Catalyzes a salvage reaction resulting in the formation of AMP, that is energically less costly than de novo synthesis.</text>
</comment>
<evidence type="ECO:0000259" key="11">
    <source>
        <dbReference type="Pfam" id="PF00156"/>
    </source>
</evidence>
<dbReference type="PANTHER" id="PTHR32315:SF3">
    <property type="entry name" value="ADENINE PHOSPHORIBOSYLTRANSFERASE"/>
    <property type="match status" value="1"/>
</dbReference>